<evidence type="ECO:0000313" key="4">
    <source>
        <dbReference type="WBParaSite" id="ASIM_0000595201-mRNA-1"/>
    </source>
</evidence>
<evidence type="ECO:0000313" key="2">
    <source>
        <dbReference type="EMBL" id="VDK26002.1"/>
    </source>
</evidence>
<dbReference type="Proteomes" id="UP000267096">
    <property type="component" value="Unassembled WGS sequence"/>
</dbReference>
<evidence type="ECO:0000313" key="3">
    <source>
        <dbReference type="Proteomes" id="UP000267096"/>
    </source>
</evidence>
<dbReference type="EMBL" id="UYRR01011584">
    <property type="protein sequence ID" value="VDK26002.1"/>
    <property type="molecule type" value="Genomic_DNA"/>
</dbReference>
<dbReference type="InterPro" id="IPR032942">
    <property type="entry name" value="BPI/LBP/Plunc"/>
</dbReference>
<dbReference type="GO" id="GO:0005615">
    <property type="term" value="C:extracellular space"/>
    <property type="evidence" value="ECO:0007669"/>
    <property type="project" value="TreeGrafter"/>
</dbReference>
<gene>
    <name evidence="2" type="ORF">ASIM_LOCUS5742</name>
</gene>
<evidence type="ECO:0000259" key="1">
    <source>
        <dbReference type="Pfam" id="PF01273"/>
    </source>
</evidence>
<reference evidence="4" key="1">
    <citation type="submission" date="2017-02" db="UniProtKB">
        <authorList>
            <consortium name="WormBaseParasite"/>
        </authorList>
    </citation>
    <scope>IDENTIFICATION</scope>
</reference>
<dbReference type="SUPFAM" id="SSF55394">
    <property type="entry name" value="Bactericidal permeability-increasing protein, BPI"/>
    <property type="match status" value="1"/>
</dbReference>
<keyword evidence="3" id="KW-1185">Reference proteome</keyword>
<accession>A0A0M3JEA8</accession>
<dbReference type="Pfam" id="PF01273">
    <property type="entry name" value="LBP_BPI_CETP"/>
    <property type="match status" value="1"/>
</dbReference>
<dbReference type="InterPro" id="IPR017943">
    <property type="entry name" value="Bactericidal_perm-incr_a/b_dom"/>
</dbReference>
<dbReference type="PANTHER" id="PTHR10504:SF137">
    <property type="entry name" value="BPI FOLD-CONTAINING FAMILY C PROTEIN"/>
    <property type="match status" value="1"/>
</dbReference>
<name>A0A0M3JEA8_ANISI</name>
<sequence>MFTWSMARMHIRAMGNFEALLNRALLIPTVPIRGHFEALMGHIKLNIAVKMGRSSIGTPLVQTSYCKAEIGYVDLHVKNTGVITDFFINAFKSFLIANFKPMVEEKMCGMIKKVVNKDMNNILATMPLQ</sequence>
<dbReference type="AlphaFoldDB" id="A0A0M3JEA8"/>
<organism evidence="4">
    <name type="scientific">Anisakis simplex</name>
    <name type="common">Herring worm</name>
    <dbReference type="NCBI Taxonomy" id="6269"/>
    <lineage>
        <taxon>Eukaryota</taxon>
        <taxon>Metazoa</taxon>
        <taxon>Ecdysozoa</taxon>
        <taxon>Nematoda</taxon>
        <taxon>Chromadorea</taxon>
        <taxon>Rhabditida</taxon>
        <taxon>Spirurina</taxon>
        <taxon>Ascaridomorpha</taxon>
        <taxon>Ascaridoidea</taxon>
        <taxon>Anisakidae</taxon>
        <taxon>Anisakis</taxon>
        <taxon>Anisakis simplex complex</taxon>
    </lineage>
</organism>
<proteinExistence type="predicted"/>
<reference evidence="2 3" key="2">
    <citation type="submission" date="2018-11" db="EMBL/GenBank/DDBJ databases">
        <authorList>
            <consortium name="Pathogen Informatics"/>
        </authorList>
    </citation>
    <scope>NUCLEOTIDE SEQUENCE [LARGE SCALE GENOMIC DNA]</scope>
</reference>
<feature type="domain" description="Lipid-binding serum glycoprotein N-terminal" evidence="1">
    <location>
        <begin position="30"/>
        <end position="116"/>
    </location>
</feature>
<dbReference type="PANTHER" id="PTHR10504">
    <property type="entry name" value="BACTERICIDAL PERMEABILITY-INCREASING BPI PROTEIN-RELATED"/>
    <property type="match status" value="1"/>
</dbReference>
<dbReference type="Gene3D" id="3.15.10.10">
    <property type="entry name" value="Bactericidal permeability-increasing protein, domain 1"/>
    <property type="match status" value="1"/>
</dbReference>
<protein>
    <submittedName>
        <fullName evidence="4">BPI1 domain-containing protein</fullName>
    </submittedName>
</protein>
<dbReference type="OrthoDB" id="10255543at2759"/>
<dbReference type="GO" id="GO:0008289">
    <property type="term" value="F:lipid binding"/>
    <property type="evidence" value="ECO:0007669"/>
    <property type="project" value="InterPro"/>
</dbReference>
<dbReference type="WBParaSite" id="ASIM_0000595201-mRNA-1">
    <property type="protein sequence ID" value="ASIM_0000595201-mRNA-1"/>
    <property type="gene ID" value="ASIM_0000595201"/>
</dbReference>
<dbReference type="InterPro" id="IPR017942">
    <property type="entry name" value="Lipid-bd_serum_glycop_N"/>
</dbReference>